<accession>A0A4Z2GS25</accession>
<protein>
    <submittedName>
        <fullName evidence="1">Contactin-3</fullName>
    </submittedName>
</protein>
<evidence type="ECO:0000313" key="2">
    <source>
        <dbReference type="Proteomes" id="UP000314294"/>
    </source>
</evidence>
<sequence>MGRACTEDVIFQGPRWRTEPSDLILPINSPDQQATVACGAEGSPPPQYRRKRQVSQCCGAIPSLFDVESSCKIDVNLKVTGSSFGACSDQPAPRSTPQHTALFSRSLLDSLYKLLCP</sequence>
<keyword evidence="2" id="KW-1185">Reference proteome</keyword>
<comment type="caution">
    <text evidence="1">The sequence shown here is derived from an EMBL/GenBank/DDBJ whole genome shotgun (WGS) entry which is preliminary data.</text>
</comment>
<dbReference type="Proteomes" id="UP000314294">
    <property type="component" value="Unassembled WGS sequence"/>
</dbReference>
<organism evidence="1 2">
    <name type="scientific">Liparis tanakae</name>
    <name type="common">Tanaka's snailfish</name>
    <dbReference type="NCBI Taxonomy" id="230148"/>
    <lineage>
        <taxon>Eukaryota</taxon>
        <taxon>Metazoa</taxon>
        <taxon>Chordata</taxon>
        <taxon>Craniata</taxon>
        <taxon>Vertebrata</taxon>
        <taxon>Euteleostomi</taxon>
        <taxon>Actinopterygii</taxon>
        <taxon>Neopterygii</taxon>
        <taxon>Teleostei</taxon>
        <taxon>Neoteleostei</taxon>
        <taxon>Acanthomorphata</taxon>
        <taxon>Eupercaria</taxon>
        <taxon>Perciformes</taxon>
        <taxon>Cottioidei</taxon>
        <taxon>Cottales</taxon>
        <taxon>Liparidae</taxon>
        <taxon>Liparis</taxon>
    </lineage>
</organism>
<gene>
    <name evidence="1" type="primary">Cntn3_4</name>
    <name evidence="1" type="ORF">EYF80_034296</name>
</gene>
<evidence type="ECO:0000313" key="1">
    <source>
        <dbReference type="EMBL" id="TNN55474.1"/>
    </source>
</evidence>
<dbReference type="OrthoDB" id="8923370at2759"/>
<dbReference type="AlphaFoldDB" id="A0A4Z2GS25"/>
<name>A0A4Z2GS25_9TELE</name>
<dbReference type="EMBL" id="SRLO01000454">
    <property type="protein sequence ID" value="TNN55474.1"/>
    <property type="molecule type" value="Genomic_DNA"/>
</dbReference>
<reference evidence="1 2" key="1">
    <citation type="submission" date="2019-03" db="EMBL/GenBank/DDBJ databases">
        <title>First draft genome of Liparis tanakae, snailfish: a comprehensive survey of snailfish specific genes.</title>
        <authorList>
            <person name="Kim W."/>
            <person name="Song I."/>
            <person name="Jeong J.-H."/>
            <person name="Kim D."/>
            <person name="Kim S."/>
            <person name="Ryu S."/>
            <person name="Song J.Y."/>
            <person name="Lee S.K."/>
        </authorList>
    </citation>
    <scope>NUCLEOTIDE SEQUENCE [LARGE SCALE GENOMIC DNA]</scope>
    <source>
        <tissue evidence="1">Muscle</tissue>
    </source>
</reference>
<proteinExistence type="predicted"/>